<evidence type="ECO:0000313" key="1">
    <source>
        <dbReference type="EMBL" id="GAA0376710.1"/>
    </source>
</evidence>
<accession>A0ABP3HS40</accession>
<keyword evidence="2" id="KW-1185">Reference proteome</keyword>
<comment type="caution">
    <text evidence="1">The sequence shown here is derived from an EMBL/GenBank/DDBJ whole genome shotgun (WGS) entry which is preliminary data.</text>
</comment>
<proteinExistence type="predicted"/>
<dbReference type="Proteomes" id="UP001500063">
    <property type="component" value="Unassembled WGS sequence"/>
</dbReference>
<evidence type="ECO:0000313" key="2">
    <source>
        <dbReference type="Proteomes" id="UP001500063"/>
    </source>
</evidence>
<organism evidence="1 2">
    <name type="scientific">Streptomyces blastmyceticus</name>
    <dbReference type="NCBI Taxonomy" id="68180"/>
    <lineage>
        <taxon>Bacteria</taxon>
        <taxon>Bacillati</taxon>
        <taxon>Actinomycetota</taxon>
        <taxon>Actinomycetes</taxon>
        <taxon>Kitasatosporales</taxon>
        <taxon>Streptomycetaceae</taxon>
        <taxon>Streptomyces</taxon>
    </lineage>
</organism>
<sequence length="105" mass="11634">MEWEPCSVLNAPDLLCFLLPHGQDTNRAIVRAIWTIAFREKALTWPYVRFATLKNALPYRGKAVHTAHFLPAGTDRGVDHGRPKTDLQGARADGPEVVHAAFMAA</sequence>
<reference evidence="2" key="1">
    <citation type="journal article" date="2019" name="Int. J. Syst. Evol. Microbiol.">
        <title>The Global Catalogue of Microorganisms (GCM) 10K type strain sequencing project: providing services to taxonomists for standard genome sequencing and annotation.</title>
        <authorList>
            <consortium name="The Broad Institute Genomics Platform"/>
            <consortium name="The Broad Institute Genome Sequencing Center for Infectious Disease"/>
            <person name="Wu L."/>
            <person name="Ma J."/>
        </authorList>
    </citation>
    <scope>NUCLEOTIDE SEQUENCE [LARGE SCALE GENOMIC DNA]</scope>
    <source>
        <strain evidence="2">JCM 4565</strain>
    </source>
</reference>
<dbReference type="EMBL" id="BAAABW010000036">
    <property type="protein sequence ID" value="GAA0376710.1"/>
    <property type="molecule type" value="Genomic_DNA"/>
</dbReference>
<protein>
    <submittedName>
        <fullName evidence="1">Uncharacterized protein</fullName>
    </submittedName>
</protein>
<name>A0ABP3HS40_9ACTN</name>
<gene>
    <name evidence="1" type="ORF">GCM10010319_64110</name>
</gene>